<keyword evidence="2" id="KW-1185">Reference proteome</keyword>
<evidence type="ECO:0000313" key="1">
    <source>
        <dbReference type="EMBL" id="KII68160.1"/>
    </source>
</evidence>
<name>A0A0C2MVI5_THEKT</name>
<dbReference type="Proteomes" id="UP000031668">
    <property type="component" value="Unassembled WGS sequence"/>
</dbReference>
<comment type="caution">
    <text evidence="1">The sequence shown here is derived from an EMBL/GenBank/DDBJ whole genome shotgun (WGS) entry which is preliminary data.</text>
</comment>
<proteinExistence type="predicted"/>
<organism evidence="1 2">
    <name type="scientific">Thelohanellus kitauei</name>
    <name type="common">Myxosporean</name>
    <dbReference type="NCBI Taxonomy" id="669202"/>
    <lineage>
        <taxon>Eukaryota</taxon>
        <taxon>Metazoa</taxon>
        <taxon>Cnidaria</taxon>
        <taxon>Myxozoa</taxon>
        <taxon>Myxosporea</taxon>
        <taxon>Bivalvulida</taxon>
        <taxon>Platysporina</taxon>
        <taxon>Myxobolidae</taxon>
        <taxon>Thelohanellus</taxon>
    </lineage>
</organism>
<sequence>MGVLQPGLLHPGYKAVAARIRGRHPAVYSKLARLFSVFVRKTGGKFGPHLQTTEVESLGTLPRELTQISHSDASGRNLTIPNARGSAAKLGHCLRHRHTTLTAGLRSGRPAV</sequence>
<gene>
    <name evidence="1" type="ORF">RF11_03732</name>
</gene>
<accession>A0A0C2MVI5</accession>
<protein>
    <submittedName>
        <fullName evidence="1">Uncharacterized protein</fullName>
    </submittedName>
</protein>
<dbReference type="EMBL" id="JWZT01002922">
    <property type="protein sequence ID" value="KII68160.1"/>
    <property type="molecule type" value="Genomic_DNA"/>
</dbReference>
<evidence type="ECO:0000313" key="2">
    <source>
        <dbReference type="Proteomes" id="UP000031668"/>
    </source>
</evidence>
<reference evidence="1 2" key="1">
    <citation type="journal article" date="2014" name="Genome Biol. Evol.">
        <title>The genome of the myxosporean Thelohanellus kitauei shows adaptations to nutrient acquisition within its fish host.</title>
        <authorList>
            <person name="Yang Y."/>
            <person name="Xiong J."/>
            <person name="Zhou Z."/>
            <person name="Huo F."/>
            <person name="Miao W."/>
            <person name="Ran C."/>
            <person name="Liu Y."/>
            <person name="Zhang J."/>
            <person name="Feng J."/>
            <person name="Wang M."/>
            <person name="Wang M."/>
            <person name="Wang L."/>
            <person name="Yao B."/>
        </authorList>
    </citation>
    <scope>NUCLEOTIDE SEQUENCE [LARGE SCALE GENOMIC DNA]</scope>
    <source>
        <strain evidence="1">Wuqing</strain>
    </source>
</reference>
<dbReference type="AlphaFoldDB" id="A0A0C2MVI5"/>